<dbReference type="PANTHER" id="PTHR12526">
    <property type="entry name" value="GLYCOSYLTRANSFERASE"/>
    <property type="match status" value="1"/>
</dbReference>
<proteinExistence type="predicted"/>
<organism evidence="3 4">
    <name type="scientific">Limnoraphis robusta CCNP1315</name>
    <dbReference type="NCBI Taxonomy" id="3110306"/>
    <lineage>
        <taxon>Bacteria</taxon>
        <taxon>Bacillati</taxon>
        <taxon>Cyanobacteriota</taxon>
        <taxon>Cyanophyceae</taxon>
        <taxon>Oscillatoriophycideae</taxon>
        <taxon>Oscillatoriales</taxon>
        <taxon>Sirenicapillariaceae</taxon>
        <taxon>Limnoraphis</taxon>
    </lineage>
</organism>
<dbReference type="CDD" id="cd03811">
    <property type="entry name" value="GT4_GT28_WabH-like"/>
    <property type="match status" value="1"/>
</dbReference>
<dbReference type="InterPro" id="IPR001296">
    <property type="entry name" value="Glyco_trans_1"/>
</dbReference>
<dbReference type="EC" id="2.4.-.-" evidence="3"/>
<feature type="domain" description="Glycosyl transferase family 1" evidence="1">
    <location>
        <begin position="195"/>
        <end position="338"/>
    </location>
</feature>
<evidence type="ECO:0000259" key="1">
    <source>
        <dbReference type="Pfam" id="PF00534"/>
    </source>
</evidence>
<sequence>MATQPRVALFMAYLGGGGAERVMFNLASGLVNYGLSVDFVIGKVWGPHIEKIPSEVRVVDLASSGIWQTTQALTRYLKEEQPVALLSAQHFANEMAIWAKRIARVKTRVVVSEHNTLSQAIKRTSKTRKYLIPSFVRYFYPWADGIVTVSQGVAEDLSNFTGLPIHRISTIYNSVLSPQLQEKAKVRLDHPWFCPGEPPVILGVGKLEAQKDFPTLIKAFAQVRQVQPARLMILGWGPDRPQLEALAQELKLEEDVSLAGYVENPYCYMARAKVFVLSSAWEGLPTVLIEAMGVGTPVVSTDCPSGAKEILGDGKYGLLSPVGDPKALAESILSVLSGHTKTVDPTWLDQFTSETATRLYLEMLGVH</sequence>
<dbReference type="Pfam" id="PF13439">
    <property type="entry name" value="Glyco_transf_4"/>
    <property type="match status" value="1"/>
</dbReference>
<keyword evidence="3" id="KW-0808">Transferase</keyword>
<keyword evidence="3" id="KW-0328">Glycosyltransferase</keyword>
<reference evidence="3 4" key="1">
    <citation type="submission" date="2023-12" db="EMBL/GenBank/DDBJ databases">
        <title>Baltic Sea Cyanobacteria.</title>
        <authorList>
            <person name="Delbaje E."/>
            <person name="Fewer D.P."/>
            <person name="Shishido T.K."/>
        </authorList>
    </citation>
    <scope>NUCLEOTIDE SEQUENCE [LARGE SCALE GENOMIC DNA]</scope>
    <source>
        <strain evidence="3 4">CCNP 1315</strain>
    </source>
</reference>
<dbReference type="EMBL" id="JAYGHT010000068">
    <property type="protein sequence ID" value="MEA5519687.1"/>
    <property type="molecule type" value="Genomic_DNA"/>
</dbReference>
<feature type="domain" description="Glycosyltransferase subfamily 4-like N-terminal" evidence="2">
    <location>
        <begin position="17"/>
        <end position="175"/>
    </location>
</feature>
<evidence type="ECO:0000259" key="2">
    <source>
        <dbReference type="Pfam" id="PF13439"/>
    </source>
</evidence>
<dbReference type="Gene3D" id="3.40.50.2000">
    <property type="entry name" value="Glycogen Phosphorylase B"/>
    <property type="match status" value="2"/>
</dbReference>
<comment type="caution">
    <text evidence="3">The sequence shown here is derived from an EMBL/GenBank/DDBJ whole genome shotgun (WGS) entry which is preliminary data.</text>
</comment>
<accession>A0ABU5TYB5</accession>
<evidence type="ECO:0000313" key="4">
    <source>
        <dbReference type="Proteomes" id="UP001301728"/>
    </source>
</evidence>
<dbReference type="GO" id="GO:0016757">
    <property type="term" value="F:glycosyltransferase activity"/>
    <property type="evidence" value="ECO:0007669"/>
    <property type="project" value="UniProtKB-KW"/>
</dbReference>
<dbReference type="Proteomes" id="UP001301728">
    <property type="component" value="Unassembled WGS sequence"/>
</dbReference>
<dbReference type="InterPro" id="IPR028098">
    <property type="entry name" value="Glyco_trans_4-like_N"/>
</dbReference>
<dbReference type="SUPFAM" id="SSF53756">
    <property type="entry name" value="UDP-Glycosyltransferase/glycogen phosphorylase"/>
    <property type="match status" value="1"/>
</dbReference>
<dbReference type="RefSeq" id="WP_323218957.1">
    <property type="nucleotide sequence ID" value="NZ_JAYGHT010000068.1"/>
</dbReference>
<keyword evidence="4" id="KW-1185">Reference proteome</keyword>
<name>A0ABU5TYB5_9CYAN</name>
<gene>
    <name evidence="3" type="ORF">VB854_12115</name>
</gene>
<protein>
    <submittedName>
        <fullName evidence="3">Glycosyltransferase</fullName>
        <ecNumber evidence="3">2.4.-.-</ecNumber>
    </submittedName>
</protein>
<dbReference type="Pfam" id="PF00534">
    <property type="entry name" value="Glycos_transf_1"/>
    <property type="match status" value="1"/>
</dbReference>
<evidence type="ECO:0000313" key="3">
    <source>
        <dbReference type="EMBL" id="MEA5519687.1"/>
    </source>
</evidence>